<evidence type="ECO:0000256" key="4">
    <source>
        <dbReference type="ARBA" id="ARBA00022989"/>
    </source>
</evidence>
<feature type="transmembrane region" description="Helical" evidence="6">
    <location>
        <begin position="283"/>
        <end position="305"/>
    </location>
</feature>
<name>A0ABU8DAL2_ERWAP</name>
<dbReference type="PANTHER" id="PTHR43568:SF1">
    <property type="entry name" value="P PROTEIN"/>
    <property type="match status" value="1"/>
</dbReference>
<dbReference type="InterPro" id="IPR004680">
    <property type="entry name" value="Cit_transptr-like_dom"/>
</dbReference>
<dbReference type="PROSITE" id="PS51257">
    <property type="entry name" value="PROKAR_LIPOPROTEIN"/>
    <property type="match status" value="1"/>
</dbReference>
<keyword evidence="4 6" id="KW-1133">Transmembrane helix</keyword>
<dbReference type="Pfam" id="PF03600">
    <property type="entry name" value="CitMHS"/>
    <property type="match status" value="1"/>
</dbReference>
<keyword evidence="3 6" id="KW-0812">Transmembrane</keyword>
<feature type="domain" description="Citrate transporter-like" evidence="7">
    <location>
        <begin position="15"/>
        <end position="303"/>
    </location>
</feature>
<dbReference type="EMBL" id="JBANEI010000001">
    <property type="protein sequence ID" value="MEI2680563.1"/>
    <property type="molecule type" value="Genomic_DNA"/>
</dbReference>
<evidence type="ECO:0000256" key="1">
    <source>
        <dbReference type="ARBA" id="ARBA00004141"/>
    </source>
</evidence>
<comment type="subcellular location">
    <subcellularLocation>
        <location evidence="1">Membrane</location>
        <topology evidence="1">Multi-pass membrane protein</topology>
    </subcellularLocation>
</comment>
<feature type="transmembrane region" description="Helical" evidence="6">
    <location>
        <begin position="119"/>
        <end position="139"/>
    </location>
</feature>
<organism evidence="8 9">
    <name type="scientific">Erwinia aphidicola</name>
    <dbReference type="NCBI Taxonomy" id="68334"/>
    <lineage>
        <taxon>Bacteria</taxon>
        <taxon>Pseudomonadati</taxon>
        <taxon>Pseudomonadota</taxon>
        <taxon>Gammaproteobacteria</taxon>
        <taxon>Enterobacterales</taxon>
        <taxon>Erwiniaceae</taxon>
        <taxon>Erwinia</taxon>
    </lineage>
</organism>
<keyword evidence="2" id="KW-0813">Transport</keyword>
<dbReference type="Proteomes" id="UP001306592">
    <property type="component" value="Unassembled WGS sequence"/>
</dbReference>
<dbReference type="InterPro" id="IPR051475">
    <property type="entry name" value="Diverse_Ion_Transporter"/>
</dbReference>
<evidence type="ECO:0000256" key="3">
    <source>
        <dbReference type="ARBA" id="ARBA00022692"/>
    </source>
</evidence>
<evidence type="ECO:0000256" key="5">
    <source>
        <dbReference type="ARBA" id="ARBA00023136"/>
    </source>
</evidence>
<evidence type="ECO:0000256" key="2">
    <source>
        <dbReference type="ARBA" id="ARBA00022448"/>
    </source>
</evidence>
<sequence length="371" mass="40952">MTSLLRPFLHDRFLHLLVVLGLLLACFVPFKLAELPRAVDWPTMVTLCGLLMLTKGIEASGYFDVLGRRLVQGFHHQRQLALFLVAAAALLSTFLTNDVALFILVPLTLSLRKYSALPIARLIIFEALAVNAGSLLTPIGNPQNILLWRHGELGFAGFIWQMLPLAAWLVLSLLLLTAICFPPKRIERHAGQEDASWQRRLLVASALLYVLFIVALELDVAAWGLLLVFVSFLLLSRRILLSIDWSLLVVFIAMFIDVFLLTRLPVLQSALASVGQLSYGGQYLLAAGLSQVISNVPATILLLSSLPPSLLLAWAVNIGGFGLLPGSLANLIALRMAKDRSIWWHFHLYSLPMLAWALASGWILLMVIRAA</sequence>
<reference evidence="8 9" key="1">
    <citation type="submission" date="2024-02" db="EMBL/GenBank/DDBJ databases">
        <title>First report Erwinia aphidicola in onion in Chile.</title>
        <authorList>
            <person name="Valenzuela M."/>
            <person name="Pena M."/>
            <person name="Dutta B."/>
        </authorList>
    </citation>
    <scope>NUCLEOTIDE SEQUENCE [LARGE SCALE GENOMIC DNA]</scope>
    <source>
        <strain evidence="8 9">QCJ3A</strain>
    </source>
</reference>
<evidence type="ECO:0000313" key="8">
    <source>
        <dbReference type="EMBL" id="MEI2680563.1"/>
    </source>
</evidence>
<keyword evidence="9" id="KW-1185">Reference proteome</keyword>
<feature type="transmembrane region" description="Helical" evidence="6">
    <location>
        <begin position="159"/>
        <end position="181"/>
    </location>
</feature>
<feature type="transmembrane region" description="Helical" evidence="6">
    <location>
        <begin position="12"/>
        <end position="32"/>
    </location>
</feature>
<keyword evidence="5 6" id="KW-0472">Membrane</keyword>
<accession>A0ABU8DAL2</accession>
<evidence type="ECO:0000256" key="6">
    <source>
        <dbReference type="SAM" id="Phobius"/>
    </source>
</evidence>
<feature type="transmembrane region" description="Helical" evidence="6">
    <location>
        <begin position="239"/>
        <end position="262"/>
    </location>
</feature>
<comment type="caution">
    <text evidence="8">The sequence shown here is derived from an EMBL/GenBank/DDBJ whole genome shotgun (WGS) entry which is preliminary data.</text>
</comment>
<evidence type="ECO:0000313" key="9">
    <source>
        <dbReference type="Proteomes" id="UP001306592"/>
    </source>
</evidence>
<feature type="transmembrane region" description="Helical" evidence="6">
    <location>
        <begin position="346"/>
        <end position="368"/>
    </location>
</feature>
<evidence type="ECO:0000259" key="7">
    <source>
        <dbReference type="Pfam" id="PF03600"/>
    </source>
</evidence>
<dbReference type="RefSeq" id="WP_336202315.1">
    <property type="nucleotide sequence ID" value="NZ_JBANEI010000001.1"/>
</dbReference>
<dbReference type="PANTHER" id="PTHR43568">
    <property type="entry name" value="P PROTEIN"/>
    <property type="match status" value="1"/>
</dbReference>
<feature type="transmembrane region" description="Helical" evidence="6">
    <location>
        <begin position="201"/>
        <end position="233"/>
    </location>
</feature>
<proteinExistence type="predicted"/>
<feature type="transmembrane region" description="Helical" evidence="6">
    <location>
        <begin position="311"/>
        <end position="334"/>
    </location>
</feature>
<gene>
    <name evidence="8" type="ORF">V8N49_02645</name>
</gene>
<feature type="transmembrane region" description="Helical" evidence="6">
    <location>
        <begin position="83"/>
        <end position="107"/>
    </location>
</feature>
<protein>
    <submittedName>
        <fullName evidence="8">SLC13 family permease</fullName>
    </submittedName>
</protein>